<feature type="transmembrane region" description="Helical" evidence="1">
    <location>
        <begin position="69"/>
        <end position="90"/>
    </location>
</feature>
<feature type="transmembrane region" description="Helical" evidence="1">
    <location>
        <begin position="218"/>
        <end position="238"/>
    </location>
</feature>
<dbReference type="Proteomes" id="UP000189426">
    <property type="component" value="Unassembled WGS sequence"/>
</dbReference>
<sequence length="267" mass="29988">MSEQSSKSVLLLLSILTIFMVLAIDIFIFALKLQTQAIPHLGLAVLVAQLLSLLVFYKGEICPGQRGRLVKVNLAFALYWIVWMVVSLLLDYHHTLTNIMSLCGLSVVYFIWKQLNVEKARNSFLLMAILVAGLGGLSYFILFSRLPMSAFAEYNPIAPILAGVILTNLVLVIAKNRLQNFIALLPLLMIILLALNALAIFIFLIFIGLQSAFNPESIFAYSIYFICHFVIAAILVIHSFQKWTLSLNTLFILLFISVCLPLWMVFV</sequence>
<reference evidence="2 3" key="1">
    <citation type="submission" date="2016-10" db="EMBL/GenBank/DDBJ databases">
        <title>Rodentibacter gen. nov. and new species.</title>
        <authorList>
            <person name="Christensen H."/>
        </authorList>
    </citation>
    <scope>NUCLEOTIDE SEQUENCE [LARGE SCALE GENOMIC DNA]</scope>
    <source>
        <strain evidence="2 3">Ppn418</strain>
    </source>
</reference>
<feature type="transmembrane region" description="Helical" evidence="1">
    <location>
        <begin position="245"/>
        <end position="266"/>
    </location>
</feature>
<keyword evidence="1" id="KW-0812">Transmembrane</keyword>
<gene>
    <name evidence="2" type="ORF">BKK47_05280</name>
</gene>
<feature type="transmembrane region" description="Helical" evidence="1">
    <location>
        <begin position="96"/>
        <end position="112"/>
    </location>
</feature>
<keyword evidence="1" id="KW-1133">Transmembrane helix</keyword>
<feature type="transmembrane region" description="Helical" evidence="1">
    <location>
        <begin position="181"/>
        <end position="206"/>
    </location>
</feature>
<evidence type="ECO:0000256" key="1">
    <source>
        <dbReference type="SAM" id="Phobius"/>
    </source>
</evidence>
<protein>
    <submittedName>
        <fullName evidence="2">Uncharacterized protein</fullName>
    </submittedName>
</protein>
<feature type="transmembrane region" description="Helical" evidence="1">
    <location>
        <begin position="154"/>
        <end position="174"/>
    </location>
</feature>
<dbReference type="EMBL" id="MLHG01000028">
    <property type="protein sequence ID" value="OOF40031.1"/>
    <property type="molecule type" value="Genomic_DNA"/>
</dbReference>
<dbReference type="AlphaFoldDB" id="A0A1V3IGE6"/>
<evidence type="ECO:0000313" key="2">
    <source>
        <dbReference type="EMBL" id="OOF40031.1"/>
    </source>
</evidence>
<organism evidence="2 3">
    <name type="scientific">Rodentibacter mrazii</name>
    <dbReference type="NCBI Taxonomy" id="1908257"/>
    <lineage>
        <taxon>Bacteria</taxon>
        <taxon>Pseudomonadati</taxon>
        <taxon>Pseudomonadota</taxon>
        <taxon>Gammaproteobacteria</taxon>
        <taxon>Pasteurellales</taxon>
        <taxon>Pasteurellaceae</taxon>
        <taxon>Rodentibacter</taxon>
    </lineage>
</organism>
<accession>A0A1V3IGE6</accession>
<dbReference type="RefSeq" id="WP_077493876.1">
    <property type="nucleotide sequence ID" value="NZ_MLHG01000028.1"/>
</dbReference>
<proteinExistence type="predicted"/>
<evidence type="ECO:0000313" key="3">
    <source>
        <dbReference type="Proteomes" id="UP000189426"/>
    </source>
</evidence>
<feature type="transmembrane region" description="Helical" evidence="1">
    <location>
        <begin position="124"/>
        <end position="142"/>
    </location>
</feature>
<keyword evidence="1" id="KW-0472">Membrane</keyword>
<comment type="caution">
    <text evidence="2">The sequence shown here is derived from an EMBL/GenBank/DDBJ whole genome shotgun (WGS) entry which is preliminary data.</text>
</comment>
<name>A0A1V3IGE6_9PAST</name>
<feature type="transmembrane region" description="Helical" evidence="1">
    <location>
        <begin position="37"/>
        <end position="57"/>
    </location>
</feature>
<feature type="transmembrane region" description="Helical" evidence="1">
    <location>
        <begin position="9"/>
        <end position="31"/>
    </location>
</feature>
<keyword evidence="3" id="KW-1185">Reference proteome</keyword>